<dbReference type="AlphaFoldDB" id="N1QT39"/>
<reference evidence="1" key="1">
    <citation type="submission" date="2015-06" db="UniProtKB">
        <authorList>
            <consortium name="EnsemblPlants"/>
        </authorList>
    </citation>
    <scope>IDENTIFICATION</scope>
</reference>
<organism evidence="1">
    <name type="scientific">Aegilops tauschii</name>
    <name type="common">Tausch's goatgrass</name>
    <name type="synonym">Aegilops squarrosa</name>
    <dbReference type="NCBI Taxonomy" id="37682"/>
    <lineage>
        <taxon>Eukaryota</taxon>
        <taxon>Viridiplantae</taxon>
        <taxon>Streptophyta</taxon>
        <taxon>Embryophyta</taxon>
        <taxon>Tracheophyta</taxon>
        <taxon>Spermatophyta</taxon>
        <taxon>Magnoliopsida</taxon>
        <taxon>Liliopsida</taxon>
        <taxon>Poales</taxon>
        <taxon>Poaceae</taxon>
        <taxon>BOP clade</taxon>
        <taxon>Pooideae</taxon>
        <taxon>Triticodae</taxon>
        <taxon>Triticeae</taxon>
        <taxon>Triticinae</taxon>
        <taxon>Aegilops</taxon>
    </lineage>
</organism>
<proteinExistence type="predicted"/>
<sequence>MAPASWYMTHERAHLPLASAPSHTAPAPALVLPPTAPSTATPEPCDYSAMLLGPRVYARPLPLATSVTTAALLPPPTANPLLVCKESMEGCKYVNLEMSDEEMEEEYESRKKAEWCCGA</sequence>
<protein>
    <submittedName>
        <fullName evidence="1">Uncharacterized protein</fullName>
    </submittedName>
</protein>
<evidence type="ECO:0000313" key="1">
    <source>
        <dbReference type="EnsemblPlants" id="EMT02249"/>
    </source>
</evidence>
<name>N1QT39_AEGTA</name>
<dbReference type="EnsemblPlants" id="EMT02249">
    <property type="protein sequence ID" value="EMT02249"/>
    <property type="gene ID" value="F775_08519"/>
</dbReference>
<accession>N1QT39</accession>